<feature type="compositionally biased region" description="Basic and acidic residues" evidence="12">
    <location>
        <begin position="469"/>
        <end position="478"/>
    </location>
</feature>
<feature type="domain" description="PPIase cyclophilin-type" evidence="13">
    <location>
        <begin position="294"/>
        <end position="450"/>
    </location>
</feature>
<evidence type="ECO:0000256" key="10">
    <source>
        <dbReference type="ARBA" id="ARBA00023235"/>
    </source>
</evidence>
<dbReference type="PANTHER" id="PTHR45625">
    <property type="entry name" value="PEPTIDYL-PROLYL CIS-TRANS ISOMERASE-RELATED"/>
    <property type="match status" value="1"/>
</dbReference>
<evidence type="ECO:0000256" key="6">
    <source>
        <dbReference type="ARBA" id="ARBA00007930"/>
    </source>
</evidence>
<dbReference type="GO" id="GO:0061630">
    <property type="term" value="F:ubiquitin protein ligase activity"/>
    <property type="evidence" value="ECO:0007669"/>
    <property type="project" value="UniProtKB-EC"/>
</dbReference>
<keyword evidence="7" id="KW-0808">Transferase</keyword>
<dbReference type="EC" id="5.2.1.8" evidence="15"/>
<dbReference type="InterPro" id="IPR029000">
    <property type="entry name" value="Cyclophilin-like_dom_sf"/>
</dbReference>
<keyword evidence="10 15" id="KW-0413">Isomerase</keyword>
<comment type="subcellular location">
    <subcellularLocation>
        <location evidence="4">Nucleus</location>
    </subcellularLocation>
</comment>
<feature type="compositionally biased region" description="Basic and acidic residues" evidence="12">
    <location>
        <begin position="506"/>
        <end position="521"/>
    </location>
</feature>
<dbReference type="SUPFAM" id="SSF50891">
    <property type="entry name" value="Cyclophilin-like"/>
    <property type="match status" value="1"/>
</dbReference>
<comment type="catalytic activity">
    <reaction evidence="1">
        <text>S-ubiquitinyl-[E2 ubiquitin-conjugating enzyme]-L-cysteine + [acceptor protein]-L-lysine = [E2 ubiquitin-conjugating enzyme]-L-cysteine + N(6)-ubiquitinyl-[acceptor protein]-L-lysine.</text>
        <dbReference type="EC" id="2.3.2.27"/>
    </reaction>
</comment>
<dbReference type="PROSITE" id="PS00170">
    <property type="entry name" value="CSA_PPIASE_1"/>
    <property type="match status" value="1"/>
</dbReference>
<gene>
    <name evidence="15" type="primary">cyp8</name>
    <name evidence="15" type="ORF">MNAN1_003729</name>
</gene>
<comment type="similarity">
    <text evidence="6">Belongs to the cyclophilin-type PPIase family. PPIL2 subfamily.</text>
</comment>
<dbReference type="InterPro" id="IPR002130">
    <property type="entry name" value="Cyclophilin-type_PPIase_dom"/>
</dbReference>
<dbReference type="EMBL" id="CP119898">
    <property type="protein sequence ID" value="WFD28716.1"/>
    <property type="molecule type" value="Genomic_DNA"/>
</dbReference>
<organism evidence="15 16">
    <name type="scientific">Malassezia nana</name>
    <dbReference type="NCBI Taxonomy" id="180528"/>
    <lineage>
        <taxon>Eukaryota</taxon>
        <taxon>Fungi</taxon>
        <taxon>Dikarya</taxon>
        <taxon>Basidiomycota</taxon>
        <taxon>Ustilaginomycotina</taxon>
        <taxon>Malasseziomycetes</taxon>
        <taxon>Malasseziales</taxon>
        <taxon>Malasseziaceae</taxon>
        <taxon>Malassezia</taxon>
    </lineage>
</organism>
<dbReference type="SMART" id="SM00504">
    <property type="entry name" value="Ubox"/>
    <property type="match status" value="1"/>
</dbReference>
<feature type="compositionally biased region" description="Polar residues" evidence="12">
    <location>
        <begin position="245"/>
        <end position="264"/>
    </location>
</feature>
<comment type="function">
    <text evidence="3">May catalyze the cis-trans isomerization of proline imidic peptide bonds in oligopeptides thereby assisting the folding of proteins. May also function as a chaperone, playing a role in intracellular transport of proteins. May also have a protein ubiquitin ligase activity acting as an E3 ubiquitin protein ligase or as a ubiquitin-ubiquitin ligase promoting elongation of ubiquitin chains on proteins.</text>
</comment>
<dbReference type="Gene3D" id="3.30.40.10">
    <property type="entry name" value="Zinc/RING finger domain, C3HC4 (zinc finger)"/>
    <property type="match status" value="1"/>
</dbReference>
<reference evidence="15" key="1">
    <citation type="submission" date="2023-03" db="EMBL/GenBank/DDBJ databases">
        <title>Mating type loci evolution in Malassezia.</title>
        <authorList>
            <person name="Coelho M.A."/>
        </authorList>
    </citation>
    <scope>NUCLEOTIDE SEQUENCE</scope>
    <source>
        <strain evidence="15">CBS 9557</strain>
    </source>
</reference>
<keyword evidence="8" id="KW-0833">Ubl conjugation pathway</keyword>
<feature type="region of interest" description="Disordered" evidence="12">
    <location>
        <begin position="469"/>
        <end position="550"/>
    </location>
</feature>
<dbReference type="AlphaFoldDB" id="A0AAF0J405"/>
<comment type="pathway">
    <text evidence="5">Protein modification; protein ubiquitination.</text>
</comment>
<evidence type="ECO:0000256" key="2">
    <source>
        <dbReference type="ARBA" id="ARBA00000971"/>
    </source>
</evidence>
<feature type="compositionally biased region" description="Low complexity" evidence="12">
    <location>
        <begin position="214"/>
        <end position="234"/>
    </location>
</feature>
<dbReference type="Gene3D" id="2.40.100.10">
    <property type="entry name" value="Cyclophilin-like"/>
    <property type="match status" value="1"/>
</dbReference>
<dbReference type="InterPro" id="IPR044666">
    <property type="entry name" value="Cyclophilin_A-like"/>
</dbReference>
<evidence type="ECO:0000259" key="14">
    <source>
        <dbReference type="PROSITE" id="PS51698"/>
    </source>
</evidence>
<dbReference type="GO" id="GO:0003755">
    <property type="term" value="F:peptidyl-prolyl cis-trans isomerase activity"/>
    <property type="evidence" value="ECO:0007669"/>
    <property type="project" value="UniProtKB-KW"/>
</dbReference>
<dbReference type="GO" id="GO:0006457">
    <property type="term" value="P:protein folding"/>
    <property type="evidence" value="ECO:0007669"/>
    <property type="project" value="InterPro"/>
</dbReference>
<dbReference type="PROSITE" id="PS50072">
    <property type="entry name" value="CSA_PPIASE_2"/>
    <property type="match status" value="1"/>
</dbReference>
<dbReference type="FunFam" id="2.40.100.10:FF:000014">
    <property type="entry name" value="Peptidyl-prolyl cis-trans isomerase cyp65"/>
    <property type="match status" value="1"/>
</dbReference>
<evidence type="ECO:0000256" key="9">
    <source>
        <dbReference type="ARBA" id="ARBA00023110"/>
    </source>
</evidence>
<dbReference type="Proteomes" id="UP001213623">
    <property type="component" value="Chromosome 7"/>
</dbReference>
<dbReference type="Pfam" id="PF00160">
    <property type="entry name" value="Pro_isomerase"/>
    <property type="match status" value="1"/>
</dbReference>
<comment type="catalytic activity">
    <reaction evidence="2">
        <text>[protein]-peptidylproline (omega=180) = [protein]-peptidylproline (omega=0)</text>
        <dbReference type="Rhea" id="RHEA:16237"/>
        <dbReference type="Rhea" id="RHEA-COMP:10747"/>
        <dbReference type="Rhea" id="RHEA-COMP:10748"/>
        <dbReference type="ChEBI" id="CHEBI:83833"/>
        <dbReference type="ChEBI" id="CHEBI:83834"/>
        <dbReference type="EC" id="5.2.1.8"/>
    </reaction>
</comment>
<keyword evidence="11" id="KW-0539">Nucleus</keyword>
<evidence type="ECO:0000256" key="7">
    <source>
        <dbReference type="ARBA" id="ARBA00022679"/>
    </source>
</evidence>
<dbReference type="PANTHER" id="PTHR45625:SF1">
    <property type="entry name" value="RING-TYPE E3 UBIQUITIN-PROTEIN LIGASE PPIL2"/>
    <property type="match status" value="1"/>
</dbReference>
<dbReference type="GO" id="GO:0000209">
    <property type="term" value="P:protein polyubiquitination"/>
    <property type="evidence" value="ECO:0007669"/>
    <property type="project" value="TreeGrafter"/>
</dbReference>
<feature type="region of interest" description="Disordered" evidence="12">
    <location>
        <begin position="211"/>
        <end position="265"/>
    </location>
</feature>
<evidence type="ECO:0000256" key="8">
    <source>
        <dbReference type="ARBA" id="ARBA00022786"/>
    </source>
</evidence>
<dbReference type="InterPro" id="IPR003613">
    <property type="entry name" value="Ubox_domain"/>
</dbReference>
<evidence type="ECO:0000256" key="3">
    <source>
        <dbReference type="ARBA" id="ARBA00003697"/>
    </source>
</evidence>
<dbReference type="CDD" id="cd01923">
    <property type="entry name" value="cyclophilin_RING"/>
    <property type="match status" value="1"/>
</dbReference>
<dbReference type="PROSITE" id="PS51698">
    <property type="entry name" value="U_BOX"/>
    <property type="match status" value="1"/>
</dbReference>
<proteinExistence type="inferred from homology"/>
<dbReference type="InterPro" id="IPR020892">
    <property type="entry name" value="Cyclophilin-type_PPIase_CS"/>
</dbReference>
<name>A0AAF0J405_9BASI</name>
<keyword evidence="9" id="KW-0697">Rotamase</keyword>
<protein>
    <submittedName>
        <fullName evidence="15">Peptidylprolyl isomerase</fullName>
        <ecNumber evidence="15">5.2.1.8</ecNumber>
    </submittedName>
</protein>
<evidence type="ECO:0000259" key="13">
    <source>
        <dbReference type="PROSITE" id="PS50072"/>
    </source>
</evidence>
<evidence type="ECO:0000256" key="12">
    <source>
        <dbReference type="SAM" id="MobiDB-lite"/>
    </source>
</evidence>
<dbReference type="SUPFAM" id="SSF57850">
    <property type="entry name" value="RING/U-box"/>
    <property type="match status" value="1"/>
</dbReference>
<dbReference type="PRINTS" id="PR00153">
    <property type="entry name" value="CSAPPISMRASE"/>
</dbReference>
<sequence length="550" mass="61129">MGHGTNDKLFITPSEYSGVHGQHGATTGMRLEKSVIVPFHLCAITHQPWTTPACLAQDGLVCDRANLEAFVKHYHVSPATGEPASLSDIIPLHMKQNEEGAWQDPVSLRELTDHSHLVAIRTSGYVYLYDTVQQLNLKNKSLRDLVTDAPFVKADILVLQDPHDPAKRRMQDMYHVKHHLTLKKEATGDDVNAAATGSTKVLLEKIRREKEAKAAVPSSSTPAALAAPDASDAPDAPPAPPARLTNRSTGMTAASFTSSGLTPRTKTERIAVDEEEAMFESVSQKRAQGLVRLQTNFGALNIELYCDKAPRTCYNFLALCRKGTYNHTIFHRNIPGFMIQGGDPTGTGRGGQSIWGKPFADELCLPGAMRHTDRGVLSMANKGYNTNGSQFFVTYRATPHLDAKHTVFGHLVSDTSSSSQYSVLDALERVPNEPGTEKPIRPIQISEAVVFEDPFEEYQQKRNARYLREHPDEEERVRREAKRRKREQDKTTWLGTRLASDTPDAAPERMTERLTRNDEHGLAGLVGAKPPSPALRPDRRRPGRWDFAHW</sequence>
<evidence type="ECO:0000313" key="16">
    <source>
        <dbReference type="Proteomes" id="UP001213623"/>
    </source>
</evidence>
<dbReference type="InterPro" id="IPR013083">
    <property type="entry name" value="Znf_RING/FYVE/PHD"/>
</dbReference>
<evidence type="ECO:0000256" key="5">
    <source>
        <dbReference type="ARBA" id="ARBA00004906"/>
    </source>
</evidence>
<evidence type="ECO:0000313" key="15">
    <source>
        <dbReference type="EMBL" id="WFD28716.1"/>
    </source>
</evidence>
<feature type="domain" description="U-box" evidence="14">
    <location>
        <begin position="35"/>
        <end position="109"/>
    </location>
</feature>
<dbReference type="GO" id="GO:0071013">
    <property type="term" value="C:catalytic step 2 spliceosome"/>
    <property type="evidence" value="ECO:0007669"/>
    <property type="project" value="TreeGrafter"/>
</dbReference>
<keyword evidence="16" id="KW-1185">Reference proteome</keyword>
<evidence type="ECO:0000256" key="11">
    <source>
        <dbReference type="ARBA" id="ARBA00023242"/>
    </source>
</evidence>
<evidence type="ECO:0000256" key="1">
    <source>
        <dbReference type="ARBA" id="ARBA00000900"/>
    </source>
</evidence>
<evidence type="ECO:0000256" key="4">
    <source>
        <dbReference type="ARBA" id="ARBA00004123"/>
    </source>
</evidence>
<accession>A0AAF0J405</accession>